<reference evidence="1" key="1">
    <citation type="submission" date="2013-07" db="EMBL/GenBank/DDBJ databases">
        <title>Sub-species coevolution in mutualistic symbiosis.</title>
        <authorList>
            <person name="Murfin K."/>
            <person name="Klassen J."/>
            <person name="Lee M."/>
            <person name="Forst S."/>
            <person name="Stock P."/>
            <person name="Goodrich-Blair H."/>
        </authorList>
    </citation>
    <scope>NUCLEOTIDE SEQUENCE [LARGE SCALE GENOMIC DNA]</scope>
    <source>
        <strain evidence="1">Feltiae Moldova</strain>
    </source>
</reference>
<name>A0A077NSH9_XENBV</name>
<accession>A0A077NSH9</accession>
<proteinExistence type="predicted"/>
<evidence type="ECO:0000313" key="1">
    <source>
        <dbReference type="EMBL" id="CDH01770.1"/>
    </source>
</evidence>
<protein>
    <submittedName>
        <fullName evidence="1">Uncharacterized protein</fullName>
    </submittedName>
</protein>
<dbReference type="HOGENOM" id="CLU_3124221_0_0_6"/>
<dbReference type="AlphaFoldDB" id="A0A077NSH9"/>
<dbReference type="EMBL" id="CBSV010000149">
    <property type="protein sequence ID" value="CDH01770.1"/>
    <property type="molecule type" value="Genomic_DNA"/>
</dbReference>
<dbReference type="Proteomes" id="UP000028487">
    <property type="component" value="Unassembled WGS sequence"/>
</dbReference>
<evidence type="ECO:0000313" key="2">
    <source>
        <dbReference type="Proteomes" id="UP000028487"/>
    </source>
</evidence>
<sequence>MHWAFRKKRISNYDLQMIRMLLVYQFTGNLQQRNPLVFNLSVSLGNHNAQ</sequence>
<gene>
    <name evidence="1" type="ORF">XBFM1_2320028</name>
</gene>
<comment type="caution">
    <text evidence="1">The sequence shown here is derived from an EMBL/GenBank/DDBJ whole genome shotgun (WGS) entry which is preliminary data.</text>
</comment>
<organism evidence="1 2">
    <name type="scientific">Xenorhabdus bovienii str. feltiae Moldova</name>
    <dbReference type="NCBI Taxonomy" id="1398200"/>
    <lineage>
        <taxon>Bacteria</taxon>
        <taxon>Pseudomonadati</taxon>
        <taxon>Pseudomonadota</taxon>
        <taxon>Gammaproteobacteria</taxon>
        <taxon>Enterobacterales</taxon>
        <taxon>Morganellaceae</taxon>
        <taxon>Xenorhabdus</taxon>
    </lineage>
</organism>